<organism evidence="2">
    <name type="scientific">Rhizophora mucronata</name>
    <name type="common">Asiatic mangrove</name>
    <dbReference type="NCBI Taxonomy" id="61149"/>
    <lineage>
        <taxon>Eukaryota</taxon>
        <taxon>Viridiplantae</taxon>
        <taxon>Streptophyta</taxon>
        <taxon>Embryophyta</taxon>
        <taxon>Tracheophyta</taxon>
        <taxon>Spermatophyta</taxon>
        <taxon>Magnoliopsida</taxon>
        <taxon>eudicotyledons</taxon>
        <taxon>Gunneridae</taxon>
        <taxon>Pentapetalae</taxon>
        <taxon>rosids</taxon>
        <taxon>fabids</taxon>
        <taxon>Malpighiales</taxon>
        <taxon>Rhizophoraceae</taxon>
        <taxon>Rhizophora</taxon>
    </lineage>
</organism>
<evidence type="ECO:0000256" key="1">
    <source>
        <dbReference type="SAM" id="MobiDB-lite"/>
    </source>
</evidence>
<name>A0A2P2L039_RHIMU</name>
<dbReference type="AlphaFoldDB" id="A0A2P2L039"/>
<dbReference type="EMBL" id="GGEC01030857">
    <property type="protein sequence ID" value="MBX11341.1"/>
    <property type="molecule type" value="Transcribed_RNA"/>
</dbReference>
<accession>A0A2P2L039</accession>
<sequence length="20" mass="2451">MQLRKRSKKLLNKLKISPRI</sequence>
<feature type="region of interest" description="Disordered" evidence="1">
    <location>
        <begin position="1"/>
        <end position="20"/>
    </location>
</feature>
<proteinExistence type="predicted"/>
<evidence type="ECO:0000313" key="2">
    <source>
        <dbReference type="EMBL" id="MBX11341.1"/>
    </source>
</evidence>
<protein>
    <submittedName>
        <fullName evidence="2">Uncharacterized protein</fullName>
    </submittedName>
</protein>
<reference evidence="2" key="1">
    <citation type="submission" date="2018-02" db="EMBL/GenBank/DDBJ databases">
        <title>Rhizophora mucronata_Transcriptome.</title>
        <authorList>
            <person name="Meera S.P."/>
            <person name="Sreeshan A."/>
            <person name="Augustine A."/>
        </authorList>
    </citation>
    <scope>NUCLEOTIDE SEQUENCE</scope>
    <source>
        <tissue evidence="2">Leaf</tissue>
    </source>
</reference>